<evidence type="ECO:0000313" key="9">
    <source>
        <dbReference type="Proteomes" id="UP001241758"/>
    </source>
</evidence>
<keyword evidence="2" id="KW-0805">Transcription regulation</keyword>
<sequence>MPERSDRDYLAFVHARVAELRRTAHLLCGDPHQADDFVQETLTKLYARWPRLGQVENVDAYVHTMLVRVFLDDRRRGWWKVRLLTGPPEPPPIERNPEDGPVVRAALAKLPPRQQAVLVLRYLCDKPVREVADLLRCSEGTVKSQTAHGLTRLRALLGVTALPPVAAVSQERR</sequence>
<evidence type="ECO:0000256" key="4">
    <source>
        <dbReference type="ARBA" id="ARBA00023125"/>
    </source>
</evidence>
<protein>
    <submittedName>
        <fullName evidence="8">SigE family RNA polymerase sigma factor</fullName>
    </submittedName>
</protein>
<dbReference type="PANTHER" id="PTHR43133:SF50">
    <property type="entry name" value="ECF RNA POLYMERASE SIGMA FACTOR SIGM"/>
    <property type="match status" value="1"/>
</dbReference>
<evidence type="ECO:0000256" key="2">
    <source>
        <dbReference type="ARBA" id="ARBA00023015"/>
    </source>
</evidence>
<organism evidence="8 9">
    <name type="scientific">Actinoplanes sandaracinus</name>
    <dbReference type="NCBI Taxonomy" id="3045177"/>
    <lineage>
        <taxon>Bacteria</taxon>
        <taxon>Bacillati</taxon>
        <taxon>Actinomycetota</taxon>
        <taxon>Actinomycetes</taxon>
        <taxon>Micromonosporales</taxon>
        <taxon>Micromonosporaceae</taxon>
        <taxon>Actinoplanes</taxon>
    </lineage>
</organism>
<feature type="domain" description="RNA polymerase sigma factor 70 region 4 type 2" evidence="7">
    <location>
        <begin position="103"/>
        <end position="153"/>
    </location>
</feature>
<dbReference type="InterPro" id="IPR013325">
    <property type="entry name" value="RNA_pol_sigma_r2"/>
</dbReference>
<reference evidence="8 9" key="1">
    <citation type="submission" date="2023-05" db="EMBL/GenBank/DDBJ databases">
        <title>Actinoplanes sp. NEAU-A12 genome sequencing.</title>
        <authorList>
            <person name="Wang Z.-S."/>
        </authorList>
    </citation>
    <scope>NUCLEOTIDE SEQUENCE [LARGE SCALE GENOMIC DNA]</scope>
    <source>
        <strain evidence="8 9">NEAU-A12</strain>
    </source>
</reference>
<dbReference type="Pfam" id="PF04542">
    <property type="entry name" value="Sigma70_r2"/>
    <property type="match status" value="1"/>
</dbReference>
<feature type="domain" description="RNA polymerase sigma-70 region 2" evidence="6">
    <location>
        <begin position="17"/>
        <end position="79"/>
    </location>
</feature>
<accession>A0ABT6WEK5</accession>
<dbReference type="InterPro" id="IPR013324">
    <property type="entry name" value="RNA_pol_sigma_r3/r4-like"/>
</dbReference>
<dbReference type="EMBL" id="JASCTH010000003">
    <property type="protein sequence ID" value="MDI6098161.1"/>
    <property type="molecule type" value="Genomic_DNA"/>
</dbReference>
<dbReference type="CDD" id="cd06171">
    <property type="entry name" value="Sigma70_r4"/>
    <property type="match status" value="1"/>
</dbReference>
<evidence type="ECO:0000256" key="3">
    <source>
        <dbReference type="ARBA" id="ARBA00023082"/>
    </source>
</evidence>
<gene>
    <name evidence="8" type="ORF">QLQ12_06035</name>
</gene>
<dbReference type="InterPro" id="IPR007627">
    <property type="entry name" value="RNA_pol_sigma70_r2"/>
</dbReference>
<dbReference type="InterPro" id="IPR036388">
    <property type="entry name" value="WH-like_DNA-bd_sf"/>
</dbReference>
<keyword evidence="5" id="KW-0804">Transcription</keyword>
<proteinExistence type="inferred from homology"/>
<evidence type="ECO:0000313" key="8">
    <source>
        <dbReference type="EMBL" id="MDI6098161.1"/>
    </source>
</evidence>
<evidence type="ECO:0000256" key="1">
    <source>
        <dbReference type="ARBA" id="ARBA00010641"/>
    </source>
</evidence>
<dbReference type="NCBIfam" id="TIGR02983">
    <property type="entry name" value="SigE-fam_strep"/>
    <property type="match status" value="1"/>
</dbReference>
<keyword evidence="9" id="KW-1185">Reference proteome</keyword>
<dbReference type="Proteomes" id="UP001241758">
    <property type="component" value="Unassembled WGS sequence"/>
</dbReference>
<evidence type="ECO:0000259" key="7">
    <source>
        <dbReference type="Pfam" id="PF08281"/>
    </source>
</evidence>
<dbReference type="SUPFAM" id="SSF88946">
    <property type="entry name" value="Sigma2 domain of RNA polymerase sigma factors"/>
    <property type="match status" value="1"/>
</dbReference>
<evidence type="ECO:0000256" key="5">
    <source>
        <dbReference type="ARBA" id="ARBA00023163"/>
    </source>
</evidence>
<keyword evidence="3" id="KW-0731">Sigma factor</keyword>
<dbReference type="Gene3D" id="1.10.10.10">
    <property type="entry name" value="Winged helix-like DNA-binding domain superfamily/Winged helix DNA-binding domain"/>
    <property type="match status" value="1"/>
</dbReference>
<dbReference type="PANTHER" id="PTHR43133">
    <property type="entry name" value="RNA POLYMERASE ECF-TYPE SIGMA FACTO"/>
    <property type="match status" value="1"/>
</dbReference>
<dbReference type="InterPro" id="IPR013249">
    <property type="entry name" value="RNA_pol_sigma70_r4_t2"/>
</dbReference>
<dbReference type="InterPro" id="IPR039425">
    <property type="entry name" value="RNA_pol_sigma-70-like"/>
</dbReference>
<dbReference type="InterPro" id="IPR014284">
    <property type="entry name" value="RNA_pol_sigma-70_dom"/>
</dbReference>
<dbReference type="Pfam" id="PF08281">
    <property type="entry name" value="Sigma70_r4_2"/>
    <property type="match status" value="1"/>
</dbReference>
<dbReference type="NCBIfam" id="TIGR02937">
    <property type="entry name" value="sigma70-ECF"/>
    <property type="match status" value="1"/>
</dbReference>
<name>A0ABT6WEK5_9ACTN</name>
<evidence type="ECO:0000259" key="6">
    <source>
        <dbReference type="Pfam" id="PF04542"/>
    </source>
</evidence>
<dbReference type="Gene3D" id="1.10.1740.10">
    <property type="match status" value="1"/>
</dbReference>
<dbReference type="InterPro" id="IPR014325">
    <property type="entry name" value="RNA_pol_sigma-E_actinobac"/>
</dbReference>
<keyword evidence="4" id="KW-0238">DNA-binding</keyword>
<comment type="similarity">
    <text evidence="1">Belongs to the sigma-70 factor family. ECF subfamily.</text>
</comment>
<comment type="caution">
    <text evidence="8">The sequence shown here is derived from an EMBL/GenBank/DDBJ whole genome shotgun (WGS) entry which is preliminary data.</text>
</comment>
<dbReference type="SUPFAM" id="SSF88659">
    <property type="entry name" value="Sigma3 and sigma4 domains of RNA polymerase sigma factors"/>
    <property type="match status" value="1"/>
</dbReference>
<dbReference type="RefSeq" id="WP_282757676.1">
    <property type="nucleotide sequence ID" value="NZ_JASCTH010000003.1"/>
</dbReference>